<organism evidence="1 2">
    <name type="scientific">Sphaerospermopsis kisseleviana CS-549</name>
    <dbReference type="NCBI Taxonomy" id="3021783"/>
    <lineage>
        <taxon>Bacteria</taxon>
        <taxon>Bacillati</taxon>
        <taxon>Cyanobacteriota</taxon>
        <taxon>Cyanophyceae</taxon>
        <taxon>Nostocales</taxon>
        <taxon>Aphanizomenonaceae</taxon>
        <taxon>Sphaerospermopsis</taxon>
        <taxon>Sphaerospermopsis kisseleviana</taxon>
    </lineage>
</organism>
<keyword evidence="2" id="KW-1185">Reference proteome</keyword>
<protein>
    <submittedName>
        <fullName evidence="1">Uncharacterized protein</fullName>
    </submittedName>
</protein>
<evidence type="ECO:0000313" key="1">
    <source>
        <dbReference type="EMBL" id="MDB9444538.1"/>
    </source>
</evidence>
<dbReference type="EMBL" id="JAQMTI010000321">
    <property type="protein sequence ID" value="MDB9444538.1"/>
    <property type="molecule type" value="Genomic_DNA"/>
</dbReference>
<comment type="caution">
    <text evidence="1">The sequence shown here is derived from an EMBL/GenBank/DDBJ whole genome shotgun (WGS) entry which is preliminary data.</text>
</comment>
<name>A0ABT4ZYN7_9CYAN</name>
<evidence type="ECO:0000313" key="2">
    <source>
        <dbReference type="Proteomes" id="UP001211711"/>
    </source>
</evidence>
<dbReference type="RefSeq" id="WP_096571138.1">
    <property type="nucleotide sequence ID" value="NZ_JAQMTI010000321.1"/>
</dbReference>
<reference evidence="1 2" key="1">
    <citation type="submission" date="2023-01" db="EMBL/GenBank/DDBJ databases">
        <title>Genomes from the Australian National Cyanobacteria Reference Collection.</title>
        <authorList>
            <person name="Willis A."/>
            <person name="Lee E.M.F."/>
        </authorList>
    </citation>
    <scope>NUCLEOTIDE SEQUENCE [LARGE SCALE GENOMIC DNA]</scope>
    <source>
        <strain evidence="1 2">CS-549</strain>
    </source>
</reference>
<gene>
    <name evidence="1" type="ORF">PN497_24765</name>
</gene>
<dbReference type="Proteomes" id="UP001211711">
    <property type="component" value="Unassembled WGS sequence"/>
</dbReference>
<proteinExistence type="predicted"/>
<sequence length="89" mass="10253">MVRLIQVVVFLLLYGVLANIFPACSRNGGETTNNNGINNQLQANEETKEECIERVTNELVENNRGEVLTKENMEQYYDEFTRRCNLVPK</sequence>
<accession>A0ABT4ZYN7</accession>